<evidence type="ECO:0000256" key="7">
    <source>
        <dbReference type="ARBA" id="ARBA00038298"/>
    </source>
</evidence>
<comment type="subcellular location">
    <subcellularLocation>
        <location evidence="1">Membrane</location>
        <topology evidence="1">Multi-pass membrane protein</topology>
    </subcellularLocation>
</comment>
<feature type="domain" description="Palmitoyltransferase DHHC" evidence="9">
    <location>
        <begin position="70"/>
        <end position="203"/>
    </location>
</feature>
<comment type="domain">
    <text evidence="8">The DHHC domain is required for palmitoyltransferase activity.</text>
</comment>
<dbReference type="GO" id="GO:0005794">
    <property type="term" value="C:Golgi apparatus"/>
    <property type="evidence" value="ECO:0007669"/>
    <property type="project" value="TreeGrafter"/>
</dbReference>
<evidence type="ECO:0000256" key="5">
    <source>
        <dbReference type="ARBA" id="ARBA00023136"/>
    </source>
</evidence>
<dbReference type="InterPro" id="IPR001594">
    <property type="entry name" value="Palmitoyltrfase_DHHC"/>
</dbReference>
<dbReference type="EMBL" id="JBBCAQ010000008">
    <property type="protein sequence ID" value="KAK7602448.1"/>
    <property type="molecule type" value="Genomic_DNA"/>
</dbReference>
<evidence type="ECO:0000256" key="2">
    <source>
        <dbReference type="ARBA" id="ARBA00022679"/>
    </source>
</evidence>
<evidence type="ECO:0000256" key="4">
    <source>
        <dbReference type="ARBA" id="ARBA00022989"/>
    </source>
</evidence>
<dbReference type="Proteomes" id="UP001367676">
    <property type="component" value="Unassembled WGS sequence"/>
</dbReference>
<reference evidence="10 11" key="1">
    <citation type="submission" date="2024-03" db="EMBL/GenBank/DDBJ databases">
        <title>Adaptation during the transition from Ophiocordyceps entomopathogen to insect associate is accompanied by gene loss and intensified selection.</title>
        <authorList>
            <person name="Ward C.M."/>
            <person name="Onetto C.A."/>
            <person name="Borneman A.R."/>
        </authorList>
    </citation>
    <scope>NUCLEOTIDE SEQUENCE [LARGE SCALE GENOMIC DNA]</scope>
    <source>
        <strain evidence="10">AWRI1</strain>
        <tissue evidence="10">Single Adult Female</tissue>
    </source>
</reference>
<proteinExistence type="inferred from homology"/>
<dbReference type="PROSITE" id="PS50216">
    <property type="entry name" value="DHHC"/>
    <property type="match status" value="1"/>
</dbReference>
<keyword evidence="6 8" id="KW-0012">Acyltransferase</keyword>
<keyword evidence="3 8" id="KW-0812">Transmembrane</keyword>
<feature type="transmembrane region" description="Helical" evidence="8">
    <location>
        <begin position="31"/>
        <end position="53"/>
    </location>
</feature>
<dbReference type="AlphaFoldDB" id="A0AAN9Y743"/>
<evidence type="ECO:0000313" key="10">
    <source>
        <dbReference type="EMBL" id="KAK7602448.1"/>
    </source>
</evidence>
<sequence>MIIPTCLVGELYLHIFIIAPVVYGIGWAYCVYLIFLGFVVVNVIANIVTFVLTDTSILMDSCMEPELNVKLCTMCDRNVPPRCTHCDHCNECIPRRRGHSHILGTCIGYFNHRYYFMAAVYTLFYSANAVAVSAIFYNRVLRNCEHSPIPIEHYPPFEEYEDCSLLMFFFVSAFVNFFVLIFTIILLTIETEIVITGKMKHETRSAGQPANYDRGLKKNLICTLGRRWYLACLCPAIKSTLPDMHAVLFSVGERPFPFAARF</sequence>
<accession>A0AAN9Y743</accession>
<comment type="similarity">
    <text evidence="7">Belongs to the DHHC palmitoyltransferase family. PFA5 subfamily.</text>
</comment>
<dbReference type="InterPro" id="IPR039859">
    <property type="entry name" value="PFA4/ZDH16/20/ERF2-like"/>
</dbReference>
<evidence type="ECO:0000256" key="3">
    <source>
        <dbReference type="ARBA" id="ARBA00022692"/>
    </source>
</evidence>
<evidence type="ECO:0000313" key="11">
    <source>
        <dbReference type="Proteomes" id="UP001367676"/>
    </source>
</evidence>
<keyword evidence="4 8" id="KW-1133">Transmembrane helix</keyword>
<protein>
    <recommendedName>
        <fullName evidence="8">Palmitoyltransferase</fullName>
        <ecNumber evidence="8">2.3.1.225</ecNumber>
    </recommendedName>
</protein>
<dbReference type="PANTHER" id="PTHR22883:SF23">
    <property type="entry name" value="PALMITOYLTRANSFERASE ZDHHC6"/>
    <property type="match status" value="1"/>
</dbReference>
<dbReference type="GO" id="GO:0016020">
    <property type="term" value="C:membrane"/>
    <property type="evidence" value="ECO:0007669"/>
    <property type="project" value="UniProtKB-SubCell"/>
</dbReference>
<keyword evidence="5 8" id="KW-0472">Membrane</keyword>
<feature type="transmembrane region" description="Helical" evidence="8">
    <location>
        <begin position="114"/>
        <end position="137"/>
    </location>
</feature>
<feature type="transmembrane region" description="Helical" evidence="8">
    <location>
        <begin position="165"/>
        <end position="189"/>
    </location>
</feature>
<keyword evidence="11" id="KW-1185">Reference proteome</keyword>
<evidence type="ECO:0000256" key="1">
    <source>
        <dbReference type="ARBA" id="ARBA00004141"/>
    </source>
</evidence>
<dbReference type="GO" id="GO:0006612">
    <property type="term" value="P:protein targeting to membrane"/>
    <property type="evidence" value="ECO:0007669"/>
    <property type="project" value="TreeGrafter"/>
</dbReference>
<name>A0AAN9Y743_9HEMI</name>
<evidence type="ECO:0000256" key="6">
    <source>
        <dbReference type="ARBA" id="ARBA00023315"/>
    </source>
</evidence>
<gene>
    <name evidence="10" type="ORF">V9T40_008037</name>
</gene>
<dbReference type="GO" id="GO:0005783">
    <property type="term" value="C:endoplasmic reticulum"/>
    <property type="evidence" value="ECO:0007669"/>
    <property type="project" value="TreeGrafter"/>
</dbReference>
<dbReference type="GO" id="GO:0019706">
    <property type="term" value="F:protein-cysteine S-palmitoyltransferase activity"/>
    <property type="evidence" value="ECO:0007669"/>
    <property type="project" value="UniProtKB-EC"/>
</dbReference>
<keyword evidence="2 8" id="KW-0808">Transferase</keyword>
<comment type="caution">
    <text evidence="10">The sequence shown here is derived from an EMBL/GenBank/DDBJ whole genome shotgun (WGS) entry which is preliminary data.</text>
</comment>
<evidence type="ECO:0000256" key="8">
    <source>
        <dbReference type="RuleBase" id="RU079119"/>
    </source>
</evidence>
<dbReference type="Pfam" id="PF01529">
    <property type="entry name" value="DHHC"/>
    <property type="match status" value="1"/>
</dbReference>
<comment type="catalytic activity">
    <reaction evidence="8">
        <text>L-cysteinyl-[protein] + hexadecanoyl-CoA = S-hexadecanoyl-L-cysteinyl-[protein] + CoA</text>
        <dbReference type="Rhea" id="RHEA:36683"/>
        <dbReference type="Rhea" id="RHEA-COMP:10131"/>
        <dbReference type="Rhea" id="RHEA-COMP:11032"/>
        <dbReference type="ChEBI" id="CHEBI:29950"/>
        <dbReference type="ChEBI" id="CHEBI:57287"/>
        <dbReference type="ChEBI" id="CHEBI:57379"/>
        <dbReference type="ChEBI" id="CHEBI:74151"/>
        <dbReference type="EC" id="2.3.1.225"/>
    </reaction>
</comment>
<dbReference type="PANTHER" id="PTHR22883">
    <property type="entry name" value="ZINC FINGER DHHC DOMAIN CONTAINING PROTEIN"/>
    <property type="match status" value="1"/>
</dbReference>
<feature type="transmembrane region" description="Helical" evidence="8">
    <location>
        <begin position="7"/>
        <end position="25"/>
    </location>
</feature>
<organism evidence="10 11">
    <name type="scientific">Parthenolecanium corni</name>
    <dbReference type="NCBI Taxonomy" id="536013"/>
    <lineage>
        <taxon>Eukaryota</taxon>
        <taxon>Metazoa</taxon>
        <taxon>Ecdysozoa</taxon>
        <taxon>Arthropoda</taxon>
        <taxon>Hexapoda</taxon>
        <taxon>Insecta</taxon>
        <taxon>Pterygota</taxon>
        <taxon>Neoptera</taxon>
        <taxon>Paraneoptera</taxon>
        <taxon>Hemiptera</taxon>
        <taxon>Sternorrhyncha</taxon>
        <taxon>Coccoidea</taxon>
        <taxon>Coccidae</taxon>
        <taxon>Parthenolecanium</taxon>
    </lineage>
</organism>
<evidence type="ECO:0000259" key="9">
    <source>
        <dbReference type="Pfam" id="PF01529"/>
    </source>
</evidence>
<dbReference type="EC" id="2.3.1.225" evidence="8"/>